<dbReference type="InterPro" id="IPR017926">
    <property type="entry name" value="GATASE"/>
</dbReference>
<evidence type="ECO:0000313" key="2">
    <source>
        <dbReference type="EMBL" id="KPV72615.1"/>
    </source>
</evidence>
<protein>
    <recommendedName>
        <fullName evidence="1">Glutamine amidotransferase domain-containing protein</fullName>
    </recommendedName>
</protein>
<dbReference type="PROSITE" id="PS51273">
    <property type="entry name" value="GATASE_TYPE_1"/>
    <property type="match status" value="1"/>
</dbReference>
<evidence type="ECO:0000313" key="3">
    <source>
        <dbReference type="Proteomes" id="UP000053890"/>
    </source>
</evidence>
<dbReference type="SUPFAM" id="SSF52317">
    <property type="entry name" value="Class I glutamine amidotransferase-like"/>
    <property type="match status" value="1"/>
</dbReference>
<dbReference type="InterPro" id="IPR044992">
    <property type="entry name" value="ChyE-like"/>
</dbReference>
<name>A0A0P9FAI3_RHOGW</name>
<accession>A0A0P9FAI3</accession>
<dbReference type="Proteomes" id="UP000053890">
    <property type="component" value="Unassembled WGS sequence"/>
</dbReference>
<reference evidence="2 3" key="1">
    <citation type="journal article" date="2015" name="Front. Microbiol.">
        <title>Genome sequence of the plant growth promoting endophytic yeast Rhodotorula graminis WP1.</title>
        <authorList>
            <person name="Firrincieli A."/>
            <person name="Otillar R."/>
            <person name="Salamov A."/>
            <person name="Schmutz J."/>
            <person name="Khan Z."/>
            <person name="Redman R.S."/>
            <person name="Fleck N.D."/>
            <person name="Lindquist E."/>
            <person name="Grigoriev I.V."/>
            <person name="Doty S.L."/>
        </authorList>
    </citation>
    <scope>NUCLEOTIDE SEQUENCE [LARGE SCALE GENOMIC DNA]</scope>
    <source>
        <strain evidence="2 3">WP1</strain>
    </source>
</reference>
<dbReference type="PANTHER" id="PTHR42695">
    <property type="entry name" value="GLUTAMINE AMIDOTRANSFERASE YLR126C-RELATED"/>
    <property type="match status" value="1"/>
</dbReference>
<dbReference type="OrthoDB" id="92161at2759"/>
<dbReference type="GeneID" id="28978425"/>
<gene>
    <name evidence="2" type="ORF">RHOBADRAFT_55712</name>
</gene>
<dbReference type="CDD" id="cd01741">
    <property type="entry name" value="GATase1_1"/>
    <property type="match status" value="1"/>
</dbReference>
<dbReference type="Gene3D" id="3.40.50.880">
    <property type="match status" value="1"/>
</dbReference>
<dbReference type="AlphaFoldDB" id="A0A0P9FAI3"/>
<dbReference type="OMA" id="PWIQTLK"/>
<dbReference type="GO" id="GO:0005829">
    <property type="term" value="C:cytosol"/>
    <property type="evidence" value="ECO:0007669"/>
    <property type="project" value="TreeGrafter"/>
</dbReference>
<proteinExistence type="predicted"/>
<dbReference type="InterPro" id="IPR029062">
    <property type="entry name" value="Class_I_gatase-like"/>
</dbReference>
<dbReference type="PANTHER" id="PTHR42695:SF5">
    <property type="entry name" value="GLUTAMINE AMIDOTRANSFERASE YLR126C-RELATED"/>
    <property type="match status" value="1"/>
</dbReference>
<dbReference type="RefSeq" id="XP_018268664.1">
    <property type="nucleotide sequence ID" value="XM_018417977.1"/>
</dbReference>
<dbReference type="EMBL" id="KQ474086">
    <property type="protein sequence ID" value="KPV72615.1"/>
    <property type="molecule type" value="Genomic_DNA"/>
</dbReference>
<dbReference type="GO" id="GO:0005634">
    <property type="term" value="C:nucleus"/>
    <property type="evidence" value="ECO:0007669"/>
    <property type="project" value="TreeGrafter"/>
</dbReference>
<organism evidence="2 3">
    <name type="scientific">Rhodotorula graminis (strain WP1)</name>
    <dbReference type="NCBI Taxonomy" id="578459"/>
    <lineage>
        <taxon>Eukaryota</taxon>
        <taxon>Fungi</taxon>
        <taxon>Dikarya</taxon>
        <taxon>Basidiomycota</taxon>
        <taxon>Pucciniomycotina</taxon>
        <taxon>Microbotryomycetes</taxon>
        <taxon>Sporidiobolales</taxon>
        <taxon>Sporidiobolaceae</taxon>
        <taxon>Rhodotorula</taxon>
    </lineage>
</organism>
<evidence type="ECO:0000259" key="1">
    <source>
        <dbReference type="Pfam" id="PF00117"/>
    </source>
</evidence>
<dbReference type="Pfam" id="PF00117">
    <property type="entry name" value="GATase"/>
    <property type="match status" value="1"/>
</dbReference>
<dbReference type="STRING" id="578459.A0A0P9FAI3"/>
<keyword evidence="3" id="KW-1185">Reference proteome</keyword>
<feature type="domain" description="Glutamine amidotransferase" evidence="1">
    <location>
        <begin position="90"/>
        <end position="245"/>
    </location>
</feature>
<sequence>MATPDDTAPRTATLDLPLTASRDVSILLLLADKPIPAVVAQFGTYHDIFTGLFRRGIRLAATEHGAQPGTEGSGHKLTIDSFNVVEGHFPSDDQLSKADGMLISGSAASAHEDESWILDLMSFIKALPSKNASLKLLGICFGHQVIARAYGGTCERSPKGWEIGTRRIEMTQRGKQLFEGNEKIKIHQMHRDHVPTVPEGFDLLGSSSGCDVHGMVRFVEDEGAPHTVENVSILTLQGHPEFNSTIVNEVIDMREAKGVISHELAEESREYAGEHDDGDWIGRMFLRMFGV</sequence>